<dbReference type="STRING" id="448386.A0A2V3IMS5"/>
<evidence type="ECO:0000313" key="3">
    <source>
        <dbReference type="EMBL" id="PXF43378.1"/>
    </source>
</evidence>
<dbReference type="InterPro" id="IPR037138">
    <property type="entry name" value="His_deacetylse_dom_sf"/>
</dbReference>
<gene>
    <name evidence="3" type="ORF">BWQ96_06873</name>
</gene>
<organism evidence="3 4">
    <name type="scientific">Gracilariopsis chorda</name>
    <dbReference type="NCBI Taxonomy" id="448386"/>
    <lineage>
        <taxon>Eukaryota</taxon>
        <taxon>Rhodophyta</taxon>
        <taxon>Florideophyceae</taxon>
        <taxon>Rhodymeniophycidae</taxon>
        <taxon>Gracilariales</taxon>
        <taxon>Gracilariaceae</taxon>
        <taxon>Gracilariopsis</taxon>
    </lineage>
</organism>
<dbReference type="InterPro" id="IPR000286">
    <property type="entry name" value="HDACs"/>
</dbReference>
<dbReference type="OrthoDB" id="437693at2759"/>
<sequence>MQKYALIRNQLEQDTLLSSATFVPSPLATRVELEAVHDASYISRVMNGGLSKHEIREVGFPWSTAGVRRALASTGGTVAAMRCVLKGAKVAGQLAGGTHHARRNGGAGFCVFNDVAVAASIALKEGKRVAVLDFDVHQGDGTAEIFKGVEELYTVSLHAERNYPFEKIASDIDIGFEDGVGDEEYLKVVEDVVPRVLDGFDPDVVMLQMGVDGLESDGLGRLSLSRQGLSRRNRYVYESILEREMQAVVTMGGGYSRPSIWPSVEAHCDVYTDMARALEQLT</sequence>
<dbReference type="SUPFAM" id="SSF52768">
    <property type="entry name" value="Arginase/deacetylase"/>
    <property type="match status" value="1"/>
</dbReference>
<dbReference type="InterPro" id="IPR044150">
    <property type="entry name" value="HDAC_classIV"/>
</dbReference>
<dbReference type="InterPro" id="IPR023696">
    <property type="entry name" value="Ureohydrolase_dom_sf"/>
</dbReference>
<dbReference type="CDD" id="cd09993">
    <property type="entry name" value="HDAC_classIV"/>
    <property type="match status" value="1"/>
</dbReference>
<dbReference type="PANTHER" id="PTHR10625:SF19">
    <property type="entry name" value="HISTONE DEACETYLASE 12"/>
    <property type="match status" value="1"/>
</dbReference>
<accession>A0A2V3IMS5</accession>
<keyword evidence="4" id="KW-1185">Reference proteome</keyword>
<dbReference type="InterPro" id="IPR023801">
    <property type="entry name" value="His_deacetylse_dom"/>
</dbReference>
<comment type="caution">
    <text evidence="3">The sequence shown here is derived from an EMBL/GenBank/DDBJ whole genome shotgun (WGS) entry which is preliminary data.</text>
</comment>
<keyword evidence="1" id="KW-0378">Hydrolase</keyword>
<protein>
    <recommendedName>
        <fullName evidence="2">Histone deacetylase domain-containing protein</fullName>
    </recommendedName>
</protein>
<dbReference type="GO" id="GO:0016787">
    <property type="term" value="F:hydrolase activity"/>
    <property type="evidence" value="ECO:0007669"/>
    <property type="project" value="UniProtKB-KW"/>
</dbReference>
<evidence type="ECO:0000313" key="4">
    <source>
        <dbReference type="Proteomes" id="UP000247409"/>
    </source>
</evidence>
<dbReference type="EMBL" id="NBIV01000127">
    <property type="protein sequence ID" value="PXF43378.1"/>
    <property type="molecule type" value="Genomic_DNA"/>
</dbReference>
<dbReference type="GO" id="GO:0004407">
    <property type="term" value="F:histone deacetylase activity"/>
    <property type="evidence" value="ECO:0007669"/>
    <property type="project" value="InterPro"/>
</dbReference>
<feature type="domain" description="Histone deacetylase" evidence="2">
    <location>
        <begin position="2"/>
        <end position="269"/>
    </location>
</feature>
<dbReference type="Pfam" id="PF00850">
    <property type="entry name" value="Hist_deacetyl"/>
    <property type="match status" value="1"/>
</dbReference>
<dbReference type="Proteomes" id="UP000247409">
    <property type="component" value="Unassembled WGS sequence"/>
</dbReference>
<dbReference type="GO" id="GO:0040029">
    <property type="term" value="P:epigenetic regulation of gene expression"/>
    <property type="evidence" value="ECO:0007669"/>
    <property type="project" value="TreeGrafter"/>
</dbReference>
<dbReference type="Gene3D" id="3.40.800.20">
    <property type="entry name" value="Histone deacetylase domain"/>
    <property type="match status" value="1"/>
</dbReference>
<dbReference type="PRINTS" id="PR01270">
    <property type="entry name" value="HDASUPER"/>
</dbReference>
<name>A0A2V3IMS5_9FLOR</name>
<evidence type="ECO:0000256" key="1">
    <source>
        <dbReference type="ARBA" id="ARBA00022801"/>
    </source>
</evidence>
<dbReference type="PANTHER" id="PTHR10625">
    <property type="entry name" value="HISTONE DEACETYLASE HDAC1-RELATED"/>
    <property type="match status" value="1"/>
</dbReference>
<dbReference type="AlphaFoldDB" id="A0A2V3IMS5"/>
<reference evidence="3 4" key="1">
    <citation type="journal article" date="2018" name="Mol. Biol. Evol.">
        <title>Analysis of the draft genome of the red seaweed Gracilariopsis chorda provides insights into genome size evolution in Rhodophyta.</title>
        <authorList>
            <person name="Lee J."/>
            <person name="Yang E.C."/>
            <person name="Graf L."/>
            <person name="Yang J.H."/>
            <person name="Qiu H."/>
            <person name="Zel Zion U."/>
            <person name="Chan C.X."/>
            <person name="Stephens T.G."/>
            <person name="Weber A.P.M."/>
            <person name="Boo G.H."/>
            <person name="Boo S.M."/>
            <person name="Kim K.M."/>
            <person name="Shin Y."/>
            <person name="Jung M."/>
            <person name="Lee S.J."/>
            <person name="Yim H.S."/>
            <person name="Lee J.H."/>
            <person name="Bhattacharya D."/>
            <person name="Yoon H.S."/>
        </authorList>
    </citation>
    <scope>NUCLEOTIDE SEQUENCE [LARGE SCALE GENOMIC DNA]</scope>
    <source>
        <strain evidence="3 4">SKKU-2015</strain>
        <tissue evidence="3">Whole body</tissue>
    </source>
</reference>
<evidence type="ECO:0000259" key="2">
    <source>
        <dbReference type="Pfam" id="PF00850"/>
    </source>
</evidence>
<proteinExistence type="predicted"/>